<dbReference type="EMBL" id="CP030150">
    <property type="protein sequence ID" value="AWX72367.1"/>
    <property type="molecule type" value="Genomic_DNA"/>
</dbReference>
<organism evidence="1 2">
    <name type="scientific">Bacillus velezensis</name>
    <dbReference type="NCBI Taxonomy" id="492670"/>
    <lineage>
        <taxon>Bacteria</taxon>
        <taxon>Bacillati</taxon>
        <taxon>Bacillota</taxon>
        <taxon>Bacilli</taxon>
        <taxon>Bacillales</taxon>
        <taxon>Bacillaceae</taxon>
        <taxon>Bacillus</taxon>
        <taxon>Bacillus amyloliquefaciens group</taxon>
    </lineage>
</organism>
<name>A0ABC8D8X6_BACVE</name>
<dbReference type="InterPro" id="IPR036390">
    <property type="entry name" value="WH_DNA-bd_sf"/>
</dbReference>
<reference evidence="1 2" key="1">
    <citation type="submission" date="2018-06" db="EMBL/GenBank/DDBJ databases">
        <title>Complete Genome Sequence of Bacillus velezensis DSYZ, a Plant Growth-Promoting Rhizobacterium with Antifungal Activity.</title>
        <authorList>
            <person name="Du B."/>
            <person name="Ding Y."/>
            <person name="Liu K."/>
            <person name="Yao L."/>
            <person name="Wang C."/>
            <person name="Li H."/>
            <person name="Liu H."/>
        </authorList>
    </citation>
    <scope>NUCLEOTIDE SEQUENCE [LARGE SCALE GENOMIC DNA]</scope>
    <source>
        <strain evidence="1 2">DSYZ</strain>
    </source>
</reference>
<evidence type="ECO:0000313" key="1">
    <source>
        <dbReference type="EMBL" id="AWX72367.1"/>
    </source>
</evidence>
<gene>
    <name evidence="1" type="ORF">BVDSYZ_10150</name>
</gene>
<sequence>MIPLSLPFTDNKVGGIKMKRDFDLIREILITLENDNNPESWKVIQLEERDQKVISYHVKLLTEAGLIEGKDTNLNPGFWWYARSLTNQGHDFLDTIKNETTYSKIKEKMGNQLKTAPLTVVSSVAVEIAKEWTLSKLGF</sequence>
<protein>
    <submittedName>
        <fullName evidence="1">DUF2513 domain-containing protein</fullName>
    </submittedName>
</protein>
<dbReference type="Pfam" id="PF10711">
    <property type="entry name" value="DUF2513"/>
    <property type="match status" value="1"/>
</dbReference>
<dbReference type="AlphaFoldDB" id="A0ABC8D8X6"/>
<evidence type="ECO:0000313" key="2">
    <source>
        <dbReference type="Proteomes" id="UP000250069"/>
    </source>
</evidence>
<accession>A0ABC8D8X6</accession>
<dbReference type="InterPro" id="IPR019650">
    <property type="entry name" value="DUF2513"/>
</dbReference>
<dbReference type="SUPFAM" id="SSF46785">
    <property type="entry name" value="Winged helix' DNA-binding domain"/>
    <property type="match status" value="1"/>
</dbReference>
<proteinExistence type="predicted"/>
<dbReference type="Proteomes" id="UP000250069">
    <property type="component" value="Chromosome"/>
</dbReference>